<gene>
    <name evidence="2" type="ORF">SAMN05660830_00740</name>
</gene>
<evidence type="ECO:0008006" key="4">
    <source>
        <dbReference type="Google" id="ProtNLM"/>
    </source>
</evidence>
<proteinExistence type="predicted"/>
<accession>A0A8G2F710</accession>
<feature type="chain" id="PRO_5034247067" description="DUF5666 domain-containing protein" evidence="1">
    <location>
        <begin position="27"/>
        <end position="123"/>
    </location>
</feature>
<organism evidence="2 3">
    <name type="scientific">Halodesulfovibrio aestuarii</name>
    <dbReference type="NCBI Taxonomy" id="126333"/>
    <lineage>
        <taxon>Bacteria</taxon>
        <taxon>Pseudomonadati</taxon>
        <taxon>Thermodesulfobacteriota</taxon>
        <taxon>Desulfovibrionia</taxon>
        <taxon>Desulfovibrionales</taxon>
        <taxon>Desulfovibrionaceae</taxon>
        <taxon>Halodesulfovibrio</taxon>
    </lineage>
</organism>
<sequence>MKIASQLLIVAVFWGLSISVVSTAFANDNAKWPVINGQVVAVDTEQSVVIVKNDAEQQMTFQVVPTSEITIKSKGLLKFNRNATLKDLTAGQRVLVTYYGSGELKVARDIKSFFGERAVNTSP</sequence>
<dbReference type="Proteomes" id="UP000184001">
    <property type="component" value="Unassembled WGS sequence"/>
</dbReference>
<comment type="caution">
    <text evidence="2">The sequence shown here is derived from an EMBL/GenBank/DDBJ whole genome shotgun (WGS) entry which is preliminary data.</text>
</comment>
<evidence type="ECO:0000313" key="2">
    <source>
        <dbReference type="EMBL" id="SHI71197.1"/>
    </source>
</evidence>
<keyword evidence="1" id="KW-0732">Signal</keyword>
<feature type="signal peptide" evidence="1">
    <location>
        <begin position="1"/>
        <end position="26"/>
    </location>
</feature>
<evidence type="ECO:0000313" key="3">
    <source>
        <dbReference type="Proteomes" id="UP000184001"/>
    </source>
</evidence>
<protein>
    <recommendedName>
        <fullName evidence="4">DUF5666 domain-containing protein</fullName>
    </recommendedName>
</protein>
<dbReference type="RefSeq" id="WP_020001865.1">
    <property type="nucleotide sequence ID" value="NZ_CP192219.1"/>
</dbReference>
<reference evidence="2 3" key="1">
    <citation type="submission" date="2016-11" db="EMBL/GenBank/DDBJ databases">
        <authorList>
            <person name="Varghese N."/>
            <person name="Submissions S."/>
        </authorList>
    </citation>
    <scope>NUCLEOTIDE SEQUENCE [LARGE SCALE GENOMIC DNA]</scope>
    <source>
        <strain evidence="2 3">DSM 17919</strain>
    </source>
</reference>
<evidence type="ECO:0000256" key="1">
    <source>
        <dbReference type="SAM" id="SignalP"/>
    </source>
</evidence>
<name>A0A8G2F710_9BACT</name>
<dbReference type="EMBL" id="FQZR01000002">
    <property type="protein sequence ID" value="SHI71197.1"/>
    <property type="molecule type" value="Genomic_DNA"/>
</dbReference>
<dbReference type="AlphaFoldDB" id="A0A8G2F710"/>